<keyword evidence="3" id="KW-1185">Reference proteome</keyword>
<dbReference type="PANTHER" id="PTHR13504:SF38">
    <property type="entry name" value="FIDO DOMAIN-CONTAINING PROTEIN"/>
    <property type="match status" value="1"/>
</dbReference>
<dbReference type="InterPro" id="IPR040198">
    <property type="entry name" value="Fido_containing"/>
</dbReference>
<feature type="domain" description="Fido" evidence="1">
    <location>
        <begin position="41"/>
        <end position="188"/>
    </location>
</feature>
<proteinExistence type="predicted"/>
<accession>A0ABY7K0F4</accession>
<dbReference type="SUPFAM" id="SSF140931">
    <property type="entry name" value="Fic-like"/>
    <property type="match status" value="1"/>
</dbReference>
<dbReference type="InterPro" id="IPR036597">
    <property type="entry name" value="Fido-like_dom_sf"/>
</dbReference>
<name>A0ABY7K0F4_9ACTN</name>
<dbReference type="Proteomes" id="UP001164693">
    <property type="component" value="Chromosome"/>
</dbReference>
<evidence type="ECO:0000313" key="2">
    <source>
        <dbReference type="EMBL" id="WAX58329.1"/>
    </source>
</evidence>
<evidence type="ECO:0000259" key="1">
    <source>
        <dbReference type="PROSITE" id="PS51459"/>
    </source>
</evidence>
<dbReference type="PROSITE" id="PS51459">
    <property type="entry name" value="FIDO"/>
    <property type="match status" value="1"/>
</dbReference>
<evidence type="ECO:0000313" key="3">
    <source>
        <dbReference type="Proteomes" id="UP001164693"/>
    </source>
</evidence>
<dbReference type="EMBL" id="CP097463">
    <property type="protein sequence ID" value="WAX58329.1"/>
    <property type="molecule type" value="Genomic_DNA"/>
</dbReference>
<gene>
    <name evidence="2" type="ORF">M6B22_06075</name>
</gene>
<dbReference type="Gene3D" id="1.10.3290.10">
    <property type="entry name" value="Fido-like domain"/>
    <property type="match status" value="1"/>
</dbReference>
<reference evidence="2" key="1">
    <citation type="submission" date="2022-05" db="EMBL/GenBank/DDBJ databases">
        <title>Jatrophihabitans sp. SB3-54 whole genome sequence.</title>
        <authorList>
            <person name="Suh M.K."/>
            <person name="Eom M.K."/>
            <person name="Kim J.S."/>
            <person name="Kim H.S."/>
            <person name="Do H.E."/>
            <person name="Shin Y.K."/>
            <person name="Lee J.-S."/>
        </authorList>
    </citation>
    <scope>NUCLEOTIDE SEQUENCE</scope>
    <source>
        <strain evidence="2">SB3-54</strain>
    </source>
</reference>
<dbReference type="InterPro" id="IPR003812">
    <property type="entry name" value="Fido"/>
</dbReference>
<organism evidence="2 3">
    <name type="scientific">Jatrophihabitans cynanchi</name>
    <dbReference type="NCBI Taxonomy" id="2944128"/>
    <lineage>
        <taxon>Bacteria</taxon>
        <taxon>Bacillati</taxon>
        <taxon>Actinomycetota</taxon>
        <taxon>Actinomycetes</taxon>
        <taxon>Jatrophihabitantales</taxon>
        <taxon>Jatrophihabitantaceae</taxon>
        <taxon>Jatrophihabitans</taxon>
    </lineage>
</organism>
<protein>
    <submittedName>
        <fullName evidence="2">Fic family protein</fullName>
    </submittedName>
</protein>
<sequence>MIASAEAVGLAELGDTSSASAALVVANGVAMEVAVAHADHLDGDVTLAMHKALLGSTEPESSGKWRTVQNWIGVSISSPHEAIFVPSHPDRVPMAINDLERFLVRDDLPTLVQAAIAHAQFETIHPFTDGNGRTGRALVHSLLRAEELTRQVTVPLSVGLLADIRSYFDALTAYRDGNPEPIVERLANATFAAINNGRTLVDELHTVRATWDDVITARRGATAWRLADMLLSQPVVDSPLLQRQLGVTAPAALGAIEQFVETDLLVKVSGRQRYRRYCAPRVLEALDTVADRADPCVSG</sequence>
<dbReference type="Pfam" id="PF02661">
    <property type="entry name" value="Fic"/>
    <property type="match status" value="1"/>
</dbReference>
<dbReference type="PANTHER" id="PTHR13504">
    <property type="entry name" value="FIDO DOMAIN-CONTAINING PROTEIN DDB_G0283145"/>
    <property type="match status" value="1"/>
</dbReference>
<dbReference type="RefSeq" id="WP_269444878.1">
    <property type="nucleotide sequence ID" value="NZ_CP097463.1"/>
</dbReference>